<evidence type="ECO:0000313" key="2">
    <source>
        <dbReference type="Proteomes" id="UP000077202"/>
    </source>
</evidence>
<dbReference type="EMBL" id="LVLJ01002329">
    <property type="protein sequence ID" value="OAE25493.1"/>
    <property type="molecule type" value="Genomic_DNA"/>
</dbReference>
<accession>A0A176VYL5</accession>
<name>A0A176VYL5_MARPO</name>
<organism evidence="1 2">
    <name type="scientific">Marchantia polymorpha subsp. ruderalis</name>
    <dbReference type="NCBI Taxonomy" id="1480154"/>
    <lineage>
        <taxon>Eukaryota</taxon>
        <taxon>Viridiplantae</taxon>
        <taxon>Streptophyta</taxon>
        <taxon>Embryophyta</taxon>
        <taxon>Marchantiophyta</taxon>
        <taxon>Marchantiopsida</taxon>
        <taxon>Marchantiidae</taxon>
        <taxon>Marchantiales</taxon>
        <taxon>Marchantiaceae</taxon>
        <taxon>Marchantia</taxon>
    </lineage>
</organism>
<dbReference type="InterPro" id="IPR012876">
    <property type="entry name" value="DUF1677_pln"/>
</dbReference>
<dbReference type="PANTHER" id="PTHR33108">
    <property type="entry name" value="OS01G0745000 PROTEIN"/>
    <property type="match status" value="1"/>
</dbReference>
<proteinExistence type="predicted"/>
<sequence length="419" mass="44691">MTSAVAANQSGDALYRGVSEGTGLAAANLARTSTADESAEQMQSCECCGLKEECTRAYIGHVRTLFCGRYVCGLCAEAVKEERGRLQSASMEDALRAHMVVCAQFNHAARADPLVQLAAVAELMRQILRKSGSNPVVDSWIWQPVAEVGLVGSSLHLVVPVEHRSVFTPRRIQPVADVQELPQSGVWVKWTGTNWKPGAAVLQACTWDCGLHRPVPGCRIVAGLMPCISGPREEDEERCAAGGQSFPSRMARGRFDHLSVWNSFKTIATFHSGDTLTRITNDGGFACFSPPTWASIAGSVAPGSIAILEDRILKWNEILLWHSIGVASGVLLGAIRSFAQFHASKGGKEFKSAVEIGGTLQELSDSQLLVAGSRSSQDYDIEKDMKLSLSPLSLDQTQVSSAATSTAAAAAAAAGWCEA</sequence>
<dbReference type="AlphaFoldDB" id="A0A176VYL5"/>
<protein>
    <submittedName>
        <fullName evidence="1">Uncharacterized protein</fullName>
    </submittedName>
</protein>
<comment type="caution">
    <text evidence="1">The sequence shown here is derived from an EMBL/GenBank/DDBJ whole genome shotgun (WGS) entry which is preliminary data.</text>
</comment>
<keyword evidence="2" id="KW-1185">Reference proteome</keyword>
<gene>
    <name evidence="1" type="ORF">AXG93_1543s1090</name>
</gene>
<dbReference type="Proteomes" id="UP000077202">
    <property type="component" value="Unassembled WGS sequence"/>
</dbReference>
<reference evidence="1" key="1">
    <citation type="submission" date="2016-03" db="EMBL/GenBank/DDBJ databases">
        <title>Mechanisms controlling the formation of the plant cell surface in tip-growing cells are functionally conserved among land plants.</title>
        <authorList>
            <person name="Honkanen S."/>
            <person name="Jones V.A."/>
            <person name="Morieri G."/>
            <person name="Champion C."/>
            <person name="Hetherington A.J."/>
            <person name="Kelly S."/>
            <person name="Saint-Marcoux D."/>
            <person name="Proust H."/>
            <person name="Prescott H."/>
            <person name="Dolan L."/>
        </authorList>
    </citation>
    <scope>NUCLEOTIDE SEQUENCE [LARGE SCALE GENOMIC DNA]</scope>
    <source>
        <tissue evidence="1">Whole gametophyte</tissue>
    </source>
</reference>
<evidence type="ECO:0000313" key="1">
    <source>
        <dbReference type="EMBL" id="OAE25493.1"/>
    </source>
</evidence>
<dbReference type="PANTHER" id="PTHR33108:SF14">
    <property type="entry name" value="OS01G0745000 PROTEIN"/>
    <property type="match status" value="1"/>
</dbReference>
<dbReference type="Pfam" id="PF07911">
    <property type="entry name" value="DUF1677"/>
    <property type="match status" value="1"/>
</dbReference>